<accession>A0A226EDI8</accession>
<organism evidence="2 3">
    <name type="scientific">Folsomia candida</name>
    <name type="common">Springtail</name>
    <dbReference type="NCBI Taxonomy" id="158441"/>
    <lineage>
        <taxon>Eukaryota</taxon>
        <taxon>Metazoa</taxon>
        <taxon>Ecdysozoa</taxon>
        <taxon>Arthropoda</taxon>
        <taxon>Hexapoda</taxon>
        <taxon>Collembola</taxon>
        <taxon>Entomobryomorpha</taxon>
        <taxon>Isotomoidea</taxon>
        <taxon>Isotomidae</taxon>
        <taxon>Proisotominae</taxon>
        <taxon>Folsomia</taxon>
    </lineage>
</organism>
<feature type="transmembrane region" description="Helical" evidence="1">
    <location>
        <begin position="21"/>
        <end position="41"/>
    </location>
</feature>
<sequence>MWLSTGKRNLRCRLAQMKRSSLFLATYAIMPVLTIRCVLLARSQAKVNDKVMVFTTFLGTALLGMIIPFAKVLVRSSGREKLVSCIRTMFFLEERFKEMIPDLPYHLTPKAVSLISQMSRMLNVLSFVMDHIVSFTVPFLAFTRSSPGYALLRSIYDFETLGILVSLFILISTGIFTIFYTRMIMGVFSLIITFAVHGVALINLWTLILLQSCQFSQLKFEFFKSIKIYKCLTLMKNIYVAMCRHLGSICAHHAYSVFITTTALYYLLSQFINDKAVSMFLIGGSGSAVVISVALEKAIVTYLAMVSTNSRKYLELMSNANRGNKMKRRMIKALLSNSINFEIINTVETMRNGIGLEYFLKFVTRVTDYAIDLILAK</sequence>
<dbReference type="Proteomes" id="UP000198287">
    <property type="component" value="Unassembled WGS sequence"/>
</dbReference>
<feature type="transmembrane region" description="Helical" evidence="1">
    <location>
        <begin position="161"/>
        <end position="180"/>
    </location>
</feature>
<keyword evidence="3" id="KW-1185">Reference proteome</keyword>
<evidence type="ECO:0000313" key="3">
    <source>
        <dbReference type="Proteomes" id="UP000198287"/>
    </source>
</evidence>
<evidence type="ECO:0000313" key="2">
    <source>
        <dbReference type="EMBL" id="OXA54861.1"/>
    </source>
</evidence>
<gene>
    <name evidence="2" type="ORF">Fcan01_10764</name>
</gene>
<dbReference type="AlphaFoldDB" id="A0A226EDI8"/>
<feature type="transmembrane region" description="Helical" evidence="1">
    <location>
        <begin position="280"/>
        <end position="305"/>
    </location>
</feature>
<keyword evidence="1" id="KW-1133">Transmembrane helix</keyword>
<feature type="transmembrane region" description="Helical" evidence="1">
    <location>
        <begin position="187"/>
        <end position="210"/>
    </location>
</feature>
<evidence type="ECO:0008006" key="4">
    <source>
        <dbReference type="Google" id="ProtNLM"/>
    </source>
</evidence>
<reference evidence="2 3" key="1">
    <citation type="submission" date="2015-12" db="EMBL/GenBank/DDBJ databases">
        <title>The genome of Folsomia candida.</title>
        <authorList>
            <person name="Faddeeva A."/>
            <person name="Derks M.F."/>
            <person name="Anvar Y."/>
            <person name="Smit S."/>
            <person name="Van Straalen N."/>
            <person name="Roelofs D."/>
        </authorList>
    </citation>
    <scope>NUCLEOTIDE SEQUENCE [LARGE SCALE GENOMIC DNA]</scope>
    <source>
        <strain evidence="2 3">VU population</strain>
        <tissue evidence="2">Whole body</tissue>
    </source>
</reference>
<proteinExistence type="predicted"/>
<keyword evidence="1" id="KW-0472">Membrane</keyword>
<feature type="transmembrane region" description="Helical" evidence="1">
    <location>
        <begin position="53"/>
        <end position="74"/>
    </location>
</feature>
<comment type="caution">
    <text evidence="2">The sequence shown here is derived from an EMBL/GenBank/DDBJ whole genome shotgun (WGS) entry which is preliminary data.</text>
</comment>
<name>A0A226EDI8_FOLCA</name>
<feature type="transmembrane region" description="Helical" evidence="1">
    <location>
        <begin position="122"/>
        <end position="141"/>
    </location>
</feature>
<keyword evidence="1" id="KW-0812">Transmembrane</keyword>
<evidence type="ECO:0000256" key="1">
    <source>
        <dbReference type="SAM" id="Phobius"/>
    </source>
</evidence>
<dbReference type="EMBL" id="LNIX01000005">
    <property type="protein sequence ID" value="OXA54861.1"/>
    <property type="molecule type" value="Genomic_DNA"/>
</dbReference>
<protein>
    <recommendedName>
        <fullName evidence="4">Gustatory receptor</fullName>
    </recommendedName>
</protein>